<reference evidence="1" key="1">
    <citation type="journal article" date="2023" name="Comput. Struct. Biotechnol. J.">
        <title>Discovery of a novel marine Bacteroidetes with a rich repertoire of carbohydrate-active enzymes.</title>
        <authorList>
            <person name="Chen B."/>
            <person name="Liu G."/>
            <person name="Chen Q."/>
            <person name="Wang H."/>
            <person name="Liu L."/>
            <person name="Tang K."/>
        </authorList>
    </citation>
    <scope>NUCLEOTIDE SEQUENCE</scope>
    <source>
        <strain evidence="1">TK19036</strain>
    </source>
</reference>
<dbReference type="Pfam" id="PF16248">
    <property type="entry name" value="DUF4905"/>
    <property type="match status" value="1"/>
</dbReference>
<gene>
    <name evidence="1" type="ORF">K4G66_07465</name>
</gene>
<dbReference type="InterPro" id="IPR032595">
    <property type="entry name" value="DUF4905"/>
</dbReference>
<organism evidence="1">
    <name type="scientific">Roseihalotalea indica</name>
    <dbReference type="NCBI Taxonomy" id="2867963"/>
    <lineage>
        <taxon>Bacteria</taxon>
        <taxon>Pseudomonadati</taxon>
        <taxon>Bacteroidota</taxon>
        <taxon>Cytophagia</taxon>
        <taxon>Cytophagales</taxon>
        <taxon>Catalimonadaceae</taxon>
        <taxon>Roseihalotalea</taxon>
    </lineage>
</organism>
<dbReference type="EMBL" id="CP120682">
    <property type="protein sequence ID" value="WKN38540.1"/>
    <property type="molecule type" value="Genomic_DNA"/>
</dbReference>
<name>A0AA49GPB5_9BACT</name>
<proteinExistence type="predicted"/>
<protein>
    <submittedName>
        <fullName evidence="1">DUF4905 domain-containing protein</fullName>
    </submittedName>
</protein>
<dbReference type="AlphaFoldDB" id="A0AA49GPB5"/>
<evidence type="ECO:0000313" key="1">
    <source>
        <dbReference type="EMBL" id="WKN38540.1"/>
    </source>
</evidence>
<reference evidence="1" key="2">
    <citation type="journal article" date="2024" name="Antonie Van Leeuwenhoek">
        <title>Roseihalotalea indica gen. nov., sp. nov., a halophilic Bacteroidetes from mesopelagic Southwest Indian Ocean with higher carbohydrate metabolic potential.</title>
        <authorList>
            <person name="Chen B."/>
            <person name="Zhang M."/>
            <person name="Lin D."/>
            <person name="Ye J."/>
            <person name="Tang K."/>
        </authorList>
    </citation>
    <scope>NUCLEOTIDE SEQUENCE</scope>
    <source>
        <strain evidence="1">TK19036</strain>
    </source>
</reference>
<accession>A0AA49GPB5</accession>
<sequence>MLKKLTPSFSLTFDTPIWKIEASSSANRLFLELRDADQHQVRFAAIDLLSGQLLWSDFTLPEPWWVTLASASDDYLLLQSFTDTHNPEKKTYFAIDANTRKLLWQSSNFQIIRLEKSQLIGYNTEDESRTLMQIELPGGGMEKYPAQKMPDRKNKDFLQPFFYSENQPYFTTVANFVESLELPRPVGSCEYLEYGAYICIAYYVANEDSELANYLLIIDQDGTILLHECLEVSVPNVGLGTFFIAQDQLIVVQHKLQLVSYALS</sequence>